<proteinExistence type="predicted"/>
<feature type="transmembrane region" description="Helical" evidence="6">
    <location>
        <begin position="290"/>
        <end position="308"/>
    </location>
</feature>
<keyword evidence="2" id="KW-1003">Cell membrane</keyword>
<evidence type="ECO:0000256" key="6">
    <source>
        <dbReference type="SAM" id="Phobius"/>
    </source>
</evidence>
<evidence type="ECO:0000256" key="5">
    <source>
        <dbReference type="ARBA" id="ARBA00023136"/>
    </source>
</evidence>
<dbReference type="PANTHER" id="PTHR30250">
    <property type="entry name" value="PST FAMILY PREDICTED COLANIC ACID TRANSPORTER"/>
    <property type="match status" value="1"/>
</dbReference>
<feature type="transmembrane region" description="Helical" evidence="6">
    <location>
        <begin position="71"/>
        <end position="94"/>
    </location>
</feature>
<feature type="transmembrane region" description="Helical" evidence="6">
    <location>
        <begin position="106"/>
        <end position="125"/>
    </location>
</feature>
<dbReference type="RefSeq" id="WP_222990725.1">
    <property type="nucleotide sequence ID" value="NZ_JAINVV010000007.1"/>
</dbReference>
<feature type="transmembrane region" description="Helical" evidence="6">
    <location>
        <begin position="12"/>
        <end position="31"/>
    </location>
</feature>
<protein>
    <submittedName>
        <fullName evidence="7">Oligosaccharide flippase family protein</fullName>
    </submittedName>
</protein>
<comment type="subcellular location">
    <subcellularLocation>
        <location evidence="1">Cell membrane</location>
        <topology evidence="1">Multi-pass membrane protein</topology>
    </subcellularLocation>
</comment>
<evidence type="ECO:0000256" key="1">
    <source>
        <dbReference type="ARBA" id="ARBA00004651"/>
    </source>
</evidence>
<keyword evidence="3 6" id="KW-0812">Transmembrane</keyword>
<evidence type="ECO:0000256" key="2">
    <source>
        <dbReference type="ARBA" id="ARBA00022475"/>
    </source>
</evidence>
<feature type="transmembrane region" description="Helical" evidence="6">
    <location>
        <begin position="314"/>
        <end position="335"/>
    </location>
</feature>
<feature type="transmembrane region" description="Helical" evidence="6">
    <location>
        <begin position="146"/>
        <end position="167"/>
    </location>
</feature>
<reference evidence="7 8" key="1">
    <citation type="submission" date="2021-08" db="EMBL/GenBank/DDBJ databases">
        <authorList>
            <person name="Tuo L."/>
        </authorList>
    </citation>
    <scope>NUCLEOTIDE SEQUENCE [LARGE SCALE GENOMIC DNA]</scope>
    <source>
        <strain evidence="7 8">JCM 31229</strain>
    </source>
</reference>
<evidence type="ECO:0000256" key="4">
    <source>
        <dbReference type="ARBA" id="ARBA00022989"/>
    </source>
</evidence>
<keyword evidence="4 6" id="KW-1133">Transmembrane helix</keyword>
<feature type="transmembrane region" description="Helical" evidence="6">
    <location>
        <begin position="173"/>
        <end position="192"/>
    </location>
</feature>
<name>A0ABS7PT86_9SPHN</name>
<organism evidence="7 8">
    <name type="scientific">Sphingomonas colocasiae</name>
    <dbReference type="NCBI Taxonomy" id="1848973"/>
    <lineage>
        <taxon>Bacteria</taxon>
        <taxon>Pseudomonadati</taxon>
        <taxon>Pseudomonadota</taxon>
        <taxon>Alphaproteobacteria</taxon>
        <taxon>Sphingomonadales</taxon>
        <taxon>Sphingomonadaceae</taxon>
        <taxon>Sphingomonas</taxon>
    </lineage>
</organism>
<accession>A0ABS7PT86</accession>
<evidence type="ECO:0000313" key="8">
    <source>
        <dbReference type="Proteomes" id="UP000706039"/>
    </source>
</evidence>
<comment type="caution">
    <text evidence="7">The sequence shown here is derived from an EMBL/GenBank/DDBJ whole genome shotgun (WGS) entry which is preliminary data.</text>
</comment>
<dbReference type="EMBL" id="JAINVV010000007">
    <property type="protein sequence ID" value="MBY8823607.1"/>
    <property type="molecule type" value="Genomic_DNA"/>
</dbReference>
<sequence>MIRNVFMLAGSNVVAQAVTLLAYPVLTHLYLPREFGVFGLITSIAVVMGMVVCARLDTIIQIEGRPAERHLLWLSLAIGFGASGICGVIGYFAISGGLIGIDASGGRAALLAVALALTALLNGLSAVGRQYQVKHGRYKRVAWSQLLRVSAAVAIQVLLGFLVGNYWGLLTGFILGSLLATAMLMPLSTLPAKNHVRSLLLGVRTARKNASLIAIDCLNALISTSTTSLQLIIITALFGPAGAGVFVVATRLIFAPVEAMGGALSSVFFQQLSQGVRDKAPLQPIFLRSLLMAAGLVTLMAIGVAVLLKPFVEIFLSANWVGVVPIGVALIPNLIAKMLVSGVGYTALSLRRPRLITAWNVYQIVSLGMAFSPSLWRNLELNVFVQIYGILLLSGAIFYVVILMIAIRKYDNDQSSLIISHQDLNID</sequence>
<feature type="transmembrane region" description="Helical" evidence="6">
    <location>
        <begin position="387"/>
        <end position="407"/>
    </location>
</feature>
<dbReference type="PANTHER" id="PTHR30250:SF11">
    <property type="entry name" value="O-ANTIGEN TRANSPORTER-RELATED"/>
    <property type="match status" value="1"/>
</dbReference>
<evidence type="ECO:0000256" key="3">
    <source>
        <dbReference type="ARBA" id="ARBA00022692"/>
    </source>
</evidence>
<dbReference type="Pfam" id="PF13440">
    <property type="entry name" value="Polysacc_synt_3"/>
    <property type="match status" value="1"/>
</dbReference>
<gene>
    <name evidence="7" type="ORF">K7G82_14985</name>
</gene>
<feature type="transmembrane region" description="Helical" evidence="6">
    <location>
        <begin position="37"/>
        <end position="59"/>
    </location>
</feature>
<evidence type="ECO:0000313" key="7">
    <source>
        <dbReference type="EMBL" id="MBY8823607.1"/>
    </source>
</evidence>
<keyword evidence="5 6" id="KW-0472">Membrane</keyword>
<keyword evidence="8" id="KW-1185">Reference proteome</keyword>
<dbReference type="Proteomes" id="UP000706039">
    <property type="component" value="Unassembled WGS sequence"/>
</dbReference>
<dbReference type="InterPro" id="IPR050833">
    <property type="entry name" value="Poly_Biosynth_Transport"/>
</dbReference>